<organism evidence="1 2">
    <name type="scientific">Streptomyces melanosporofaciens</name>
    <dbReference type="NCBI Taxonomy" id="67327"/>
    <lineage>
        <taxon>Bacteria</taxon>
        <taxon>Bacillati</taxon>
        <taxon>Actinomycetota</taxon>
        <taxon>Actinomycetes</taxon>
        <taxon>Kitasatosporales</taxon>
        <taxon>Streptomycetaceae</taxon>
        <taxon>Streptomyces</taxon>
        <taxon>Streptomyces violaceusniger group</taxon>
    </lineage>
</organism>
<proteinExistence type="predicted"/>
<gene>
    <name evidence="1" type="ORF">SAMN04490356_0521</name>
</gene>
<reference evidence="2" key="1">
    <citation type="submission" date="2016-10" db="EMBL/GenBank/DDBJ databases">
        <authorList>
            <person name="Varghese N."/>
            <person name="Submissions S."/>
        </authorList>
    </citation>
    <scope>NUCLEOTIDE SEQUENCE [LARGE SCALE GENOMIC DNA]</scope>
    <source>
        <strain evidence="2">DSM 40318</strain>
    </source>
</reference>
<dbReference type="Proteomes" id="UP000198609">
    <property type="component" value="Unassembled WGS sequence"/>
</dbReference>
<name>A0A1H4IER8_STRMJ</name>
<evidence type="ECO:0000313" key="2">
    <source>
        <dbReference type="Proteomes" id="UP000198609"/>
    </source>
</evidence>
<keyword evidence="2" id="KW-1185">Reference proteome</keyword>
<dbReference type="AlphaFoldDB" id="A0A1H4IER8"/>
<sequence>MRLRGTTLTDRGPWSLTRAELGTLVVALRWRRGRAQTAVDPHVERAHENITKAIASAYENDSRAMQEDKEAGH</sequence>
<dbReference type="EMBL" id="FNST01000001">
    <property type="protein sequence ID" value="SEB31838.1"/>
    <property type="molecule type" value="Genomic_DNA"/>
</dbReference>
<accession>A0A1H4IER8</accession>
<protein>
    <submittedName>
        <fullName evidence="1">Uncharacterized protein</fullName>
    </submittedName>
</protein>
<evidence type="ECO:0000313" key="1">
    <source>
        <dbReference type="EMBL" id="SEB31838.1"/>
    </source>
</evidence>